<gene>
    <name evidence="2" type="ORF">JoomaDRAFT_2310</name>
</gene>
<evidence type="ECO:0000313" key="2">
    <source>
        <dbReference type="EMBL" id="EIJ39298.1"/>
    </source>
</evidence>
<dbReference type="AlphaFoldDB" id="I3C6Q5"/>
<dbReference type="Proteomes" id="UP000004690">
    <property type="component" value="Unassembled WGS sequence"/>
</dbReference>
<evidence type="ECO:0000313" key="3">
    <source>
        <dbReference type="Proteomes" id="UP000004690"/>
    </source>
</evidence>
<keyword evidence="1" id="KW-0812">Transmembrane</keyword>
<evidence type="ECO:0000256" key="1">
    <source>
        <dbReference type="SAM" id="Phobius"/>
    </source>
</evidence>
<reference evidence="2 3" key="1">
    <citation type="submission" date="2012-02" db="EMBL/GenBank/DDBJ databases">
        <title>Improved High-Quality Draft genome of Joostella marina DSM 19592.</title>
        <authorList>
            <consortium name="US DOE Joint Genome Institute (JGI-PGF)"/>
            <person name="Lucas S."/>
            <person name="Copeland A."/>
            <person name="Lapidus A."/>
            <person name="Bruce D."/>
            <person name="Goodwin L."/>
            <person name="Pitluck S."/>
            <person name="Peters L."/>
            <person name="Chertkov O."/>
            <person name="Ovchinnikova G."/>
            <person name="Kyrpides N."/>
            <person name="Mavromatis K."/>
            <person name="Detter J.C."/>
            <person name="Han C."/>
            <person name="Land M."/>
            <person name="Hauser L."/>
            <person name="Markowitz V."/>
            <person name="Cheng J.-F."/>
            <person name="Hugenholtz P."/>
            <person name="Woyke T."/>
            <person name="Wu D."/>
            <person name="Tindall B."/>
            <person name="Brambilla E."/>
            <person name="Klenk H.-P."/>
            <person name="Eisen J.A."/>
        </authorList>
    </citation>
    <scope>NUCLEOTIDE SEQUENCE [LARGE SCALE GENOMIC DNA]</scope>
    <source>
        <strain evidence="2 3">DSM 19592</strain>
    </source>
</reference>
<organism evidence="2 3">
    <name type="scientific">Galbibacter orientalis DSM 19592</name>
    <dbReference type="NCBI Taxonomy" id="926559"/>
    <lineage>
        <taxon>Bacteria</taxon>
        <taxon>Pseudomonadati</taxon>
        <taxon>Bacteroidota</taxon>
        <taxon>Flavobacteriia</taxon>
        <taxon>Flavobacteriales</taxon>
        <taxon>Flavobacteriaceae</taxon>
        <taxon>Galbibacter</taxon>
    </lineage>
</organism>
<protein>
    <submittedName>
        <fullName evidence="2">Uncharacterized protein</fullName>
    </submittedName>
</protein>
<feature type="transmembrane region" description="Helical" evidence="1">
    <location>
        <begin position="60"/>
        <end position="83"/>
    </location>
</feature>
<feature type="transmembrane region" description="Helical" evidence="1">
    <location>
        <begin position="20"/>
        <end position="40"/>
    </location>
</feature>
<keyword evidence="3" id="KW-1185">Reference proteome</keyword>
<accession>I3C6Q5</accession>
<proteinExistence type="predicted"/>
<keyword evidence="1" id="KW-0472">Membrane</keyword>
<sequence>MCIFARYKPLVPIMRKINLILILSCFLIGFSLIVPLLFWIKDYFISINSPINSTVLSEFASFQGLIIAFWGLIINAILVFLAYKAFKNFDVKKQFHNKQLEIVSELATSISSLEISNMMYEMTPSPSGKEHQIITGFTFSFFEIGLGFNYSKFDLICVRGNNIENTFPFLKFKNHPLLPKSISNELKKLYRPLQYSFSVSKEDLKTRSYVLLYHDKKVDSDDLSAGWTYAFYKNPSDFNKDVASLRKSIIEWYKEYGADNLNI</sequence>
<keyword evidence="1" id="KW-1133">Transmembrane helix</keyword>
<dbReference type="HOGENOM" id="CLU_1056803_0_0_10"/>
<dbReference type="eggNOG" id="ENOG5033TKJ">
    <property type="taxonomic scope" value="Bacteria"/>
</dbReference>
<dbReference type="EMBL" id="JH651379">
    <property type="protein sequence ID" value="EIJ39298.1"/>
    <property type="molecule type" value="Genomic_DNA"/>
</dbReference>
<name>I3C6Q5_9FLAO</name>